<evidence type="ECO:0000259" key="4">
    <source>
        <dbReference type="Pfam" id="PF08541"/>
    </source>
</evidence>
<feature type="domain" description="Beta-ketoacyl-[acyl-carrier-protein] synthase III N-terminal" evidence="5">
    <location>
        <begin position="115"/>
        <end position="196"/>
    </location>
</feature>
<reference evidence="6" key="2">
    <citation type="submission" date="2020-09" db="EMBL/GenBank/DDBJ databases">
        <authorList>
            <person name="Sun Q."/>
            <person name="Ohkuma M."/>
        </authorList>
    </citation>
    <scope>NUCLEOTIDE SEQUENCE</scope>
    <source>
        <strain evidence="6">JCM 4369</strain>
    </source>
</reference>
<dbReference type="PANTHER" id="PTHR34069">
    <property type="entry name" value="3-OXOACYL-[ACYL-CARRIER-PROTEIN] SYNTHASE 3"/>
    <property type="match status" value="1"/>
</dbReference>
<keyword evidence="3" id="KW-0012">Acyltransferase</keyword>
<evidence type="ECO:0000313" key="7">
    <source>
        <dbReference type="Proteomes" id="UP000618795"/>
    </source>
</evidence>
<evidence type="ECO:0000256" key="3">
    <source>
        <dbReference type="ARBA" id="ARBA00023315"/>
    </source>
</evidence>
<dbReference type="InterPro" id="IPR013751">
    <property type="entry name" value="ACP_syn_III_N"/>
</dbReference>
<dbReference type="Pfam" id="PF08541">
    <property type="entry name" value="ACP_syn_III_C"/>
    <property type="match status" value="1"/>
</dbReference>
<feature type="domain" description="Beta-ketoacyl-[acyl-carrier-protein] synthase III C-terminal" evidence="4">
    <location>
        <begin position="244"/>
        <end position="332"/>
    </location>
</feature>
<accession>A0A918IEV8</accession>
<gene>
    <name evidence="6" type="primary">fabH</name>
    <name evidence="6" type="ORF">GCM10010260_54020</name>
</gene>
<proteinExistence type="predicted"/>
<organism evidence="6 7">
    <name type="scientific">Streptomyces filipinensis</name>
    <dbReference type="NCBI Taxonomy" id="66887"/>
    <lineage>
        <taxon>Bacteria</taxon>
        <taxon>Bacillati</taxon>
        <taxon>Actinomycetota</taxon>
        <taxon>Actinomycetes</taxon>
        <taxon>Kitasatosporales</taxon>
        <taxon>Streptomycetaceae</taxon>
        <taxon>Streptomyces</taxon>
    </lineage>
</organism>
<keyword evidence="1" id="KW-0963">Cytoplasm</keyword>
<dbReference type="InterPro" id="IPR013747">
    <property type="entry name" value="ACP_syn_III_C"/>
</dbReference>
<dbReference type="RefSeq" id="WP_191876115.1">
    <property type="nucleotide sequence ID" value="NZ_BMTD01000013.1"/>
</dbReference>
<dbReference type="GO" id="GO:0044550">
    <property type="term" value="P:secondary metabolite biosynthetic process"/>
    <property type="evidence" value="ECO:0007669"/>
    <property type="project" value="TreeGrafter"/>
</dbReference>
<dbReference type="Proteomes" id="UP000618795">
    <property type="component" value="Unassembled WGS sequence"/>
</dbReference>
<dbReference type="GO" id="GO:0004315">
    <property type="term" value="F:3-oxoacyl-[acyl-carrier-protein] synthase activity"/>
    <property type="evidence" value="ECO:0007669"/>
    <property type="project" value="InterPro"/>
</dbReference>
<comment type="caution">
    <text evidence="6">The sequence shown here is derived from an EMBL/GenBank/DDBJ whole genome shotgun (WGS) entry which is preliminary data.</text>
</comment>
<dbReference type="GO" id="GO:0006633">
    <property type="term" value="P:fatty acid biosynthetic process"/>
    <property type="evidence" value="ECO:0007669"/>
    <property type="project" value="InterPro"/>
</dbReference>
<dbReference type="SUPFAM" id="SSF53901">
    <property type="entry name" value="Thiolase-like"/>
    <property type="match status" value="1"/>
</dbReference>
<dbReference type="Gene3D" id="3.40.47.10">
    <property type="match status" value="2"/>
</dbReference>
<keyword evidence="7" id="KW-1185">Reference proteome</keyword>
<dbReference type="AlphaFoldDB" id="A0A918IEV8"/>
<reference evidence="6" key="1">
    <citation type="journal article" date="2014" name="Int. J. Syst. Evol. Microbiol.">
        <title>Complete genome sequence of Corynebacterium casei LMG S-19264T (=DSM 44701T), isolated from a smear-ripened cheese.</title>
        <authorList>
            <consortium name="US DOE Joint Genome Institute (JGI-PGF)"/>
            <person name="Walter F."/>
            <person name="Albersmeier A."/>
            <person name="Kalinowski J."/>
            <person name="Ruckert C."/>
        </authorList>
    </citation>
    <scope>NUCLEOTIDE SEQUENCE</scope>
    <source>
        <strain evidence="6">JCM 4369</strain>
    </source>
</reference>
<dbReference type="EMBL" id="BMTD01000013">
    <property type="protein sequence ID" value="GGV09090.1"/>
    <property type="molecule type" value="Genomic_DNA"/>
</dbReference>
<dbReference type="PANTHER" id="PTHR34069:SF3">
    <property type="entry name" value="ACYL-COA:ACYL-COA ALKYLTRANSFERASE"/>
    <property type="match status" value="1"/>
</dbReference>
<name>A0A918IEV8_9ACTN</name>
<protein>
    <submittedName>
        <fullName evidence="6">3-oxoacyl-ACP synthase</fullName>
    </submittedName>
</protein>
<evidence type="ECO:0000259" key="5">
    <source>
        <dbReference type="Pfam" id="PF08545"/>
    </source>
</evidence>
<sequence length="332" mass="34820">MSGFSRISSVAVHLPQQRQTAAEMEETMRATQPHLLILDGLLERLYGLQERRVAPPGSMPSDLAAAAAEVALQRAGLSPSDVDLLVFASVSEDLEEPATAHVVAHKLGATAPVVDVKNACNGVLNAMQLADALIRTGAHTTVLIVSGEMPSRLMGLEVAGRSDLVFALPAYTGGDLGAALIMQASEQPGLLGMRFVANSAAWSTATMINPYFGADDRPRCPRIDSEALVRSFTGMALDGLRAMHELGYKIGDADLVCVHQPSVPLTVATCAGMGVTPEQVIPVFARHGNVGTGCLPLQLTEALEAGRLRRGDLVALFGLASGTSGGFALCQW</sequence>
<evidence type="ECO:0000256" key="2">
    <source>
        <dbReference type="ARBA" id="ARBA00022679"/>
    </source>
</evidence>
<dbReference type="InterPro" id="IPR016039">
    <property type="entry name" value="Thiolase-like"/>
</dbReference>
<keyword evidence="2" id="KW-0808">Transferase</keyword>
<evidence type="ECO:0000256" key="1">
    <source>
        <dbReference type="ARBA" id="ARBA00022490"/>
    </source>
</evidence>
<evidence type="ECO:0000313" key="6">
    <source>
        <dbReference type="EMBL" id="GGV09090.1"/>
    </source>
</evidence>
<dbReference type="Pfam" id="PF08545">
    <property type="entry name" value="ACP_syn_III"/>
    <property type="match status" value="1"/>
</dbReference>